<accession>A0A9W6NYF2</accession>
<dbReference type="InterPro" id="IPR005000">
    <property type="entry name" value="Aldolase/citrate-lyase_domain"/>
</dbReference>
<feature type="region of interest" description="Disordered" evidence="4">
    <location>
        <begin position="271"/>
        <end position="326"/>
    </location>
</feature>
<keyword evidence="7" id="KW-1185">Reference proteome</keyword>
<comment type="similarity">
    <text evidence="1">Belongs to the HpcH/HpaI aldolase family.</text>
</comment>
<sequence>MRTPIKILLALCAKTLAERLRAGERLLGSFHALGDPAVVEIAVAQGFDLVVVEYEHGLLDLETVERMILAARARDVPTLVRLNAADVNLLPRFLDAGATGAVLAHVTGPADLAAAIRTAHYPPGGERGIGYGRWIHAVGRGGAMEHVRRANDEVVLFAIIEHPAAVATISEILAVPGLSGVLPGAGDLALVQGLRQPSGLHPVIAEQLGRVRAAAAAAGRPVMELVFDEPGGVAVAAGRGSQVLVFGVDALLVMNTYRRIATAARAELAPSGAATGGVAAAGTRTPVENTGVTPAQPKTVDEPSRIPPRRAAAPPRQEGTTSEEET</sequence>
<dbReference type="GO" id="GO:0016832">
    <property type="term" value="F:aldehyde-lyase activity"/>
    <property type="evidence" value="ECO:0007669"/>
    <property type="project" value="TreeGrafter"/>
</dbReference>
<dbReference type="Pfam" id="PF03328">
    <property type="entry name" value="HpcH_HpaI"/>
    <property type="match status" value="1"/>
</dbReference>
<dbReference type="SUPFAM" id="SSF51621">
    <property type="entry name" value="Phosphoenolpyruvate/pyruvate domain"/>
    <property type="match status" value="1"/>
</dbReference>
<name>A0A9W6NYF2_9PSEU</name>
<organism evidence="6 7">
    <name type="scientific">Pseudonocardia halophobica</name>
    <dbReference type="NCBI Taxonomy" id="29401"/>
    <lineage>
        <taxon>Bacteria</taxon>
        <taxon>Bacillati</taxon>
        <taxon>Actinomycetota</taxon>
        <taxon>Actinomycetes</taxon>
        <taxon>Pseudonocardiales</taxon>
        <taxon>Pseudonocardiaceae</taxon>
        <taxon>Pseudonocardia</taxon>
    </lineage>
</organism>
<dbReference type="InterPro" id="IPR050251">
    <property type="entry name" value="HpcH-HpaI_aldolase"/>
</dbReference>
<reference evidence="6" key="2">
    <citation type="submission" date="2023-01" db="EMBL/GenBank/DDBJ databases">
        <authorList>
            <person name="Sun Q."/>
            <person name="Evtushenko L."/>
        </authorList>
    </citation>
    <scope>NUCLEOTIDE SEQUENCE</scope>
    <source>
        <strain evidence="6">VKM Ac-1069</strain>
    </source>
</reference>
<dbReference type="GO" id="GO:0005737">
    <property type="term" value="C:cytoplasm"/>
    <property type="evidence" value="ECO:0007669"/>
    <property type="project" value="TreeGrafter"/>
</dbReference>
<dbReference type="PANTHER" id="PTHR30502">
    <property type="entry name" value="2-KETO-3-DEOXY-L-RHAMNONATE ALDOLASE"/>
    <property type="match status" value="1"/>
</dbReference>
<evidence type="ECO:0000259" key="5">
    <source>
        <dbReference type="Pfam" id="PF03328"/>
    </source>
</evidence>
<dbReference type="Proteomes" id="UP001143463">
    <property type="component" value="Unassembled WGS sequence"/>
</dbReference>
<dbReference type="InterPro" id="IPR040442">
    <property type="entry name" value="Pyrv_kinase-like_dom_sf"/>
</dbReference>
<feature type="compositionally biased region" description="Low complexity" evidence="4">
    <location>
        <begin position="272"/>
        <end position="283"/>
    </location>
</feature>
<keyword evidence="3" id="KW-0456">Lyase</keyword>
<dbReference type="Gene3D" id="3.20.20.60">
    <property type="entry name" value="Phosphoenolpyruvate-binding domains"/>
    <property type="match status" value="1"/>
</dbReference>
<proteinExistence type="inferred from homology"/>
<evidence type="ECO:0000256" key="4">
    <source>
        <dbReference type="SAM" id="MobiDB-lite"/>
    </source>
</evidence>
<evidence type="ECO:0000256" key="2">
    <source>
        <dbReference type="ARBA" id="ARBA00022723"/>
    </source>
</evidence>
<feature type="domain" description="HpcH/HpaI aldolase/citrate lyase" evidence="5">
    <location>
        <begin position="29"/>
        <end position="255"/>
    </location>
</feature>
<dbReference type="InterPro" id="IPR015813">
    <property type="entry name" value="Pyrv/PenolPyrv_kinase-like_dom"/>
</dbReference>
<evidence type="ECO:0000256" key="1">
    <source>
        <dbReference type="ARBA" id="ARBA00005568"/>
    </source>
</evidence>
<evidence type="ECO:0000256" key="3">
    <source>
        <dbReference type="ARBA" id="ARBA00023239"/>
    </source>
</evidence>
<evidence type="ECO:0000313" key="6">
    <source>
        <dbReference type="EMBL" id="GLL14455.1"/>
    </source>
</evidence>
<evidence type="ECO:0000313" key="7">
    <source>
        <dbReference type="Proteomes" id="UP001143463"/>
    </source>
</evidence>
<dbReference type="RefSeq" id="WP_051737991.1">
    <property type="nucleotide sequence ID" value="NZ_BAAAUZ010000032.1"/>
</dbReference>
<protein>
    <recommendedName>
        <fullName evidence="5">HpcH/HpaI aldolase/citrate lyase domain-containing protein</fullName>
    </recommendedName>
</protein>
<dbReference type="PANTHER" id="PTHR30502:SF0">
    <property type="entry name" value="PHOSPHOENOLPYRUVATE CARBOXYLASE FAMILY PROTEIN"/>
    <property type="match status" value="1"/>
</dbReference>
<dbReference type="EMBL" id="BSFQ01000032">
    <property type="protein sequence ID" value="GLL14455.1"/>
    <property type="molecule type" value="Genomic_DNA"/>
</dbReference>
<comment type="caution">
    <text evidence="6">The sequence shown here is derived from an EMBL/GenBank/DDBJ whole genome shotgun (WGS) entry which is preliminary data.</text>
</comment>
<keyword evidence="2" id="KW-0479">Metal-binding</keyword>
<gene>
    <name evidence="6" type="ORF">GCM10017577_56020</name>
</gene>
<dbReference type="AlphaFoldDB" id="A0A9W6NYF2"/>
<dbReference type="GO" id="GO:0046872">
    <property type="term" value="F:metal ion binding"/>
    <property type="evidence" value="ECO:0007669"/>
    <property type="project" value="UniProtKB-KW"/>
</dbReference>
<reference evidence="6" key="1">
    <citation type="journal article" date="2014" name="Int. J. Syst. Evol. Microbiol.">
        <title>Complete genome sequence of Corynebacterium casei LMG S-19264T (=DSM 44701T), isolated from a smear-ripened cheese.</title>
        <authorList>
            <consortium name="US DOE Joint Genome Institute (JGI-PGF)"/>
            <person name="Walter F."/>
            <person name="Albersmeier A."/>
            <person name="Kalinowski J."/>
            <person name="Ruckert C."/>
        </authorList>
    </citation>
    <scope>NUCLEOTIDE SEQUENCE</scope>
    <source>
        <strain evidence="6">VKM Ac-1069</strain>
    </source>
</reference>